<evidence type="ECO:0000313" key="1">
    <source>
        <dbReference type="EMBL" id="TCC38872.1"/>
    </source>
</evidence>
<organism evidence="1 2">
    <name type="scientific">Kribbella speibonae</name>
    <dbReference type="NCBI Taxonomy" id="1572660"/>
    <lineage>
        <taxon>Bacteria</taxon>
        <taxon>Bacillati</taxon>
        <taxon>Actinomycetota</taxon>
        <taxon>Actinomycetes</taxon>
        <taxon>Propionibacteriales</taxon>
        <taxon>Kribbellaceae</taxon>
        <taxon>Kribbella</taxon>
    </lineage>
</organism>
<dbReference type="Proteomes" id="UP000294225">
    <property type="component" value="Unassembled WGS sequence"/>
</dbReference>
<comment type="caution">
    <text evidence="1">The sequence shown here is derived from an EMBL/GenBank/DDBJ whole genome shotgun (WGS) entry which is preliminary data.</text>
</comment>
<accession>A0A4V6N491</accession>
<dbReference type="RefSeq" id="WP_165549861.1">
    <property type="nucleotide sequence ID" value="NZ_SJKC01000002.1"/>
</dbReference>
<proteinExistence type="predicted"/>
<dbReference type="AlphaFoldDB" id="A0A4V6N491"/>
<gene>
    <name evidence="1" type="ORF">E0H92_21125</name>
</gene>
<protein>
    <submittedName>
        <fullName evidence="1">Uncharacterized protein</fullName>
    </submittedName>
</protein>
<name>A0A4V6N491_9ACTN</name>
<reference evidence="1 2" key="1">
    <citation type="submission" date="2019-02" db="EMBL/GenBank/DDBJ databases">
        <title>Kribbella capetownensis sp. nov. and Kribbella speibonae sp. nov., isolated from soil.</title>
        <authorList>
            <person name="Curtis S.M."/>
            <person name="Norton I."/>
            <person name="Everest G.J."/>
            <person name="Meyers P.R."/>
        </authorList>
    </citation>
    <scope>NUCLEOTIDE SEQUENCE [LARGE SCALE GENOMIC DNA]</scope>
    <source>
        <strain evidence="1 2">YM55</strain>
    </source>
</reference>
<sequence>MDGGNAVQTSDGWIQIADLVQGTEEIIEPRELEESGEWAMTAFNRCRLMELTGLEPVVPYGEVPDGEPSLLLEEAAKAVVRIAVPPERVGWRLSLAEALQCALADVRMVSGACDV</sequence>
<dbReference type="EMBL" id="SJKC01000002">
    <property type="protein sequence ID" value="TCC38872.1"/>
    <property type="molecule type" value="Genomic_DNA"/>
</dbReference>
<evidence type="ECO:0000313" key="2">
    <source>
        <dbReference type="Proteomes" id="UP000294225"/>
    </source>
</evidence>